<dbReference type="CDD" id="cd00075">
    <property type="entry name" value="HATPase"/>
    <property type="match status" value="1"/>
</dbReference>
<dbReference type="PROSITE" id="PS50005">
    <property type="entry name" value="TPR"/>
    <property type="match status" value="7"/>
</dbReference>
<evidence type="ECO:0000256" key="4">
    <source>
        <dbReference type="ARBA" id="ARBA00022803"/>
    </source>
</evidence>
<dbReference type="InterPro" id="IPR003594">
    <property type="entry name" value="HATPase_dom"/>
</dbReference>
<dbReference type="PANTHER" id="PTHR45641">
    <property type="entry name" value="TETRATRICOPEPTIDE REPEAT PROTEIN (AFU_ORTHOLOGUE AFUA_6G03870)"/>
    <property type="match status" value="1"/>
</dbReference>
<dbReference type="InterPro" id="IPR004358">
    <property type="entry name" value="Sig_transdc_His_kin-like_C"/>
</dbReference>
<keyword evidence="8" id="KW-0732">Signal</keyword>
<keyword evidence="4 5" id="KW-0802">TPR repeat</keyword>
<dbReference type="SUPFAM" id="SSF48452">
    <property type="entry name" value="TPR-like"/>
    <property type="match status" value="3"/>
</dbReference>
<keyword evidence="3" id="KW-0677">Repeat</keyword>
<keyword evidence="7" id="KW-0812">Transmembrane</keyword>
<accession>A0ABS1L3D6</accession>
<dbReference type="EC" id="2.7.13.3" evidence="2"/>
<feature type="repeat" description="TPR" evidence="5">
    <location>
        <begin position="118"/>
        <end position="151"/>
    </location>
</feature>
<evidence type="ECO:0000256" key="1">
    <source>
        <dbReference type="ARBA" id="ARBA00000085"/>
    </source>
</evidence>
<name>A0ABS1L3D6_9BACT</name>
<dbReference type="Pfam" id="PF13424">
    <property type="entry name" value="TPR_12"/>
    <property type="match status" value="4"/>
</dbReference>
<evidence type="ECO:0000256" key="7">
    <source>
        <dbReference type="SAM" id="Phobius"/>
    </source>
</evidence>
<dbReference type="PANTHER" id="PTHR45641:SF19">
    <property type="entry name" value="NEPHROCYSTIN-3"/>
    <property type="match status" value="1"/>
</dbReference>
<feature type="signal peptide" evidence="8">
    <location>
        <begin position="1"/>
        <end position="20"/>
    </location>
</feature>
<dbReference type="SUPFAM" id="SSF55874">
    <property type="entry name" value="ATPase domain of HSP90 chaperone/DNA topoisomerase II/histidine kinase"/>
    <property type="match status" value="1"/>
</dbReference>
<dbReference type="GO" id="GO:0016301">
    <property type="term" value="F:kinase activity"/>
    <property type="evidence" value="ECO:0007669"/>
    <property type="project" value="UniProtKB-KW"/>
</dbReference>
<feature type="repeat" description="TPR" evidence="5">
    <location>
        <begin position="438"/>
        <end position="471"/>
    </location>
</feature>
<feature type="domain" description="Histidine kinase" evidence="9">
    <location>
        <begin position="647"/>
        <end position="857"/>
    </location>
</feature>
<dbReference type="InterPro" id="IPR036890">
    <property type="entry name" value="HATPase_C_sf"/>
</dbReference>
<dbReference type="EMBL" id="JAERRB010000016">
    <property type="protein sequence ID" value="MBL0745447.1"/>
    <property type="molecule type" value="Genomic_DNA"/>
</dbReference>
<keyword evidence="7" id="KW-1133">Transmembrane helix</keyword>
<dbReference type="InterPro" id="IPR005467">
    <property type="entry name" value="His_kinase_dom"/>
</dbReference>
<keyword evidence="11" id="KW-1185">Reference proteome</keyword>
<evidence type="ECO:0000259" key="9">
    <source>
        <dbReference type="PROSITE" id="PS50109"/>
    </source>
</evidence>
<evidence type="ECO:0000256" key="8">
    <source>
        <dbReference type="SAM" id="SignalP"/>
    </source>
</evidence>
<keyword evidence="10" id="KW-0418">Kinase</keyword>
<dbReference type="SMART" id="SM00387">
    <property type="entry name" value="HATPase_c"/>
    <property type="match status" value="1"/>
</dbReference>
<dbReference type="PROSITE" id="PS50109">
    <property type="entry name" value="HIS_KIN"/>
    <property type="match status" value="1"/>
</dbReference>
<dbReference type="InterPro" id="IPR019734">
    <property type="entry name" value="TPR_rpt"/>
</dbReference>
<feature type="repeat" description="TPR" evidence="5">
    <location>
        <begin position="398"/>
        <end position="431"/>
    </location>
</feature>
<dbReference type="PROSITE" id="PS50293">
    <property type="entry name" value="TPR_REGION"/>
    <property type="match status" value="1"/>
</dbReference>
<keyword evidence="7" id="KW-0472">Membrane</keyword>
<feature type="repeat" description="TPR" evidence="5">
    <location>
        <begin position="318"/>
        <end position="351"/>
    </location>
</feature>
<dbReference type="InterPro" id="IPR011990">
    <property type="entry name" value="TPR-like_helical_dom_sf"/>
</dbReference>
<dbReference type="Pfam" id="PF02518">
    <property type="entry name" value="HATPase_c"/>
    <property type="match status" value="1"/>
</dbReference>
<evidence type="ECO:0000256" key="5">
    <source>
        <dbReference type="PROSITE-ProRule" id="PRU00339"/>
    </source>
</evidence>
<dbReference type="Gene3D" id="1.25.40.10">
    <property type="entry name" value="Tetratricopeptide repeat domain"/>
    <property type="match status" value="3"/>
</dbReference>
<dbReference type="Pfam" id="PF13181">
    <property type="entry name" value="TPR_8"/>
    <property type="match status" value="1"/>
</dbReference>
<feature type="repeat" description="TPR" evidence="5">
    <location>
        <begin position="358"/>
        <end position="391"/>
    </location>
</feature>
<sequence length="863" mass="99873">MRRFSILLIGLLCLAQAVRAQPAMDSLKQVLANAMNDRQRTDALNNLSSYIYDIDVNEGFRYASQANDMAVKANYERGRKRALTLMGYKSTVFGEFQNAMKYYREAEDLNSEEDDMLAYCFIMKGNAYRSLSTYDSALIYYEKAIRVLEKSPNELYTAFAYKSMARLFVIQWRNEEAEVYFKKALEYYVRVGDERGMAEVWFAFADIYRNMIRYDLAREYLEKGCAVAVKRKSEYLMLSCYKIQAEAFYDEGAYIQALEVLFKSMEILKRKEQPPLLASVYNRLGEVYGELGQHDVALKYYLEALRIVEPSGVRFETAKLYSEIGWIYKNQLNFPQAYAYMEKSLKLRQEIKDEHGISNSYNVMGVLLYQQKEYDEALVLLQKSLAIRERIHHEAGVAACIFNIALVYEDIGQYDRAMAYQLRALKIDEQAGNKQGLSISYNQIGQLYAKSGHYKEAEEYLQKANALAKATGSKVLLMNNLLYFSSLFESKNDFKKALDYRKRYQSMHDSIYSENNALKLAEMQALYQMEQKNQEISFLNQEKEIQSNKIELQRSRIEQQNIFIFSGLVVVILISILAYKSYQHATRIRKANFEMLEQKEEIQAQSEELIEANQTIAQINKNLEVKIEDRTLALRQAYKELDTFFYRSSHDFRRPLTTFMGLAEVAKITVKDPNALELFAKVRETANNLDKMLIKLQSISDVGAQQLVYKEVFVREIVNNVCDSFADELRTKGIAVLCDVDLKQSFFSYPAMVKIVIENLIENAIFFSMPHEPFIKVRAHDVDGQIILEVEDNGQGIEKQYEGRIFDMYFRGNERSKGNGLGLYIVKKAVEKLNGQVELQSEPGKGSLFKITFPIDQQHTEII</sequence>
<evidence type="ECO:0000313" key="11">
    <source>
        <dbReference type="Proteomes" id="UP000613030"/>
    </source>
</evidence>
<comment type="catalytic activity">
    <reaction evidence="1">
        <text>ATP + protein L-histidine = ADP + protein N-phospho-L-histidine.</text>
        <dbReference type="EC" id="2.7.13.3"/>
    </reaction>
</comment>
<evidence type="ECO:0000256" key="3">
    <source>
        <dbReference type="ARBA" id="ARBA00022737"/>
    </source>
</evidence>
<comment type="caution">
    <text evidence="10">The sequence shown here is derived from an EMBL/GenBank/DDBJ whole genome shotgun (WGS) entry which is preliminary data.</text>
</comment>
<feature type="repeat" description="TPR" evidence="5">
    <location>
        <begin position="80"/>
        <end position="113"/>
    </location>
</feature>
<dbReference type="InterPro" id="IPR036097">
    <property type="entry name" value="HisK_dim/P_sf"/>
</dbReference>
<dbReference type="SUPFAM" id="SSF47384">
    <property type="entry name" value="Homodimeric domain of signal transducing histidine kinase"/>
    <property type="match status" value="1"/>
</dbReference>
<evidence type="ECO:0000256" key="6">
    <source>
        <dbReference type="SAM" id="Coils"/>
    </source>
</evidence>
<dbReference type="PRINTS" id="PR00344">
    <property type="entry name" value="BCTRLSENSOR"/>
</dbReference>
<gene>
    <name evidence="10" type="ORF">JI741_29720</name>
</gene>
<feature type="coiled-coil region" evidence="6">
    <location>
        <begin position="588"/>
        <end position="622"/>
    </location>
</feature>
<feature type="coiled-coil region" evidence="6">
    <location>
        <begin position="529"/>
        <end position="560"/>
    </location>
</feature>
<reference evidence="10 11" key="1">
    <citation type="submission" date="2021-01" db="EMBL/GenBank/DDBJ databases">
        <title>Chryseolinea sp. Jin1 Genome sequencing and assembly.</title>
        <authorList>
            <person name="Kim I."/>
        </authorList>
    </citation>
    <scope>NUCLEOTIDE SEQUENCE [LARGE SCALE GENOMIC DNA]</scope>
    <source>
        <strain evidence="10 11">Jin1</strain>
    </source>
</reference>
<keyword evidence="10" id="KW-0808">Transferase</keyword>
<dbReference type="Proteomes" id="UP000613030">
    <property type="component" value="Unassembled WGS sequence"/>
</dbReference>
<dbReference type="Gene3D" id="1.10.287.130">
    <property type="match status" value="1"/>
</dbReference>
<feature type="repeat" description="TPR" evidence="5">
    <location>
        <begin position="278"/>
        <end position="311"/>
    </location>
</feature>
<dbReference type="RefSeq" id="WP_202015880.1">
    <property type="nucleotide sequence ID" value="NZ_JAERRB010000016.1"/>
</dbReference>
<keyword evidence="6" id="KW-0175">Coiled coil</keyword>
<evidence type="ECO:0000313" key="10">
    <source>
        <dbReference type="EMBL" id="MBL0745447.1"/>
    </source>
</evidence>
<feature type="chain" id="PRO_5047250353" description="histidine kinase" evidence="8">
    <location>
        <begin position="21"/>
        <end position="863"/>
    </location>
</feature>
<organism evidence="10 11">
    <name type="scientific">Chryseolinea lacunae</name>
    <dbReference type="NCBI Taxonomy" id="2801331"/>
    <lineage>
        <taxon>Bacteria</taxon>
        <taxon>Pseudomonadati</taxon>
        <taxon>Bacteroidota</taxon>
        <taxon>Cytophagia</taxon>
        <taxon>Cytophagales</taxon>
        <taxon>Fulvivirgaceae</taxon>
        <taxon>Chryseolinea</taxon>
    </lineage>
</organism>
<protein>
    <recommendedName>
        <fullName evidence="2">histidine kinase</fullName>
        <ecNumber evidence="2">2.7.13.3</ecNumber>
    </recommendedName>
</protein>
<dbReference type="Gene3D" id="3.30.565.10">
    <property type="entry name" value="Histidine kinase-like ATPase, C-terminal domain"/>
    <property type="match status" value="1"/>
</dbReference>
<feature type="transmembrane region" description="Helical" evidence="7">
    <location>
        <begin position="562"/>
        <end position="579"/>
    </location>
</feature>
<dbReference type="SMART" id="SM00028">
    <property type="entry name" value="TPR"/>
    <property type="match status" value="10"/>
</dbReference>
<evidence type="ECO:0000256" key="2">
    <source>
        <dbReference type="ARBA" id="ARBA00012438"/>
    </source>
</evidence>
<proteinExistence type="predicted"/>